<keyword evidence="1" id="KW-1133">Transmembrane helix</keyword>
<dbReference type="InterPro" id="IPR000157">
    <property type="entry name" value="TIR_dom"/>
</dbReference>
<keyword evidence="3" id="KW-0675">Receptor</keyword>
<feature type="transmembrane region" description="Helical" evidence="1">
    <location>
        <begin position="360"/>
        <end position="379"/>
    </location>
</feature>
<comment type="caution">
    <text evidence="3">The sequence shown here is derived from an EMBL/GenBank/DDBJ whole genome shotgun (WGS) entry which is preliminary data.</text>
</comment>
<accession>A0ABU8WMU9</accession>
<dbReference type="SUPFAM" id="SSF52200">
    <property type="entry name" value="Toll/Interleukin receptor TIR domain"/>
    <property type="match status" value="1"/>
</dbReference>
<dbReference type="RefSeq" id="WP_340343345.1">
    <property type="nucleotide sequence ID" value="NZ_JBBKZT010000007.1"/>
</dbReference>
<feature type="transmembrane region" description="Helical" evidence="1">
    <location>
        <begin position="199"/>
        <end position="217"/>
    </location>
</feature>
<reference evidence="3 4" key="1">
    <citation type="submission" date="2024-03" db="EMBL/GenBank/DDBJ databases">
        <title>Novel species of the genus Variovorax.</title>
        <authorList>
            <person name="Liu Q."/>
            <person name="Xin Y.-H."/>
        </authorList>
    </citation>
    <scope>NUCLEOTIDE SEQUENCE [LARGE SCALE GENOMIC DNA]</scope>
    <source>
        <strain evidence="3 4">KACC 18900</strain>
    </source>
</reference>
<dbReference type="EMBL" id="JBBKZT010000007">
    <property type="protein sequence ID" value="MEJ8848210.1"/>
    <property type="molecule type" value="Genomic_DNA"/>
</dbReference>
<feature type="transmembrane region" description="Helical" evidence="1">
    <location>
        <begin position="409"/>
        <end position="426"/>
    </location>
</feature>
<protein>
    <submittedName>
        <fullName evidence="3">Toll/interleukin-1 receptor domain-containing protein</fullName>
    </submittedName>
</protein>
<feature type="transmembrane region" description="Helical" evidence="1">
    <location>
        <begin position="292"/>
        <end position="311"/>
    </location>
</feature>
<name>A0ABU8WMU9_9BURK</name>
<evidence type="ECO:0000256" key="1">
    <source>
        <dbReference type="SAM" id="Phobius"/>
    </source>
</evidence>
<feature type="transmembrane region" description="Helical" evidence="1">
    <location>
        <begin position="331"/>
        <end position="348"/>
    </location>
</feature>
<feature type="transmembrane region" description="Helical" evidence="1">
    <location>
        <begin position="229"/>
        <end position="252"/>
    </location>
</feature>
<organism evidence="3 4">
    <name type="scientific">Variovorax rhizosphaerae</name>
    <dbReference type="NCBI Taxonomy" id="1836200"/>
    <lineage>
        <taxon>Bacteria</taxon>
        <taxon>Pseudomonadati</taxon>
        <taxon>Pseudomonadota</taxon>
        <taxon>Betaproteobacteria</taxon>
        <taxon>Burkholderiales</taxon>
        <taxon>Comamonadaceae</taxon>
        <taxon>Variovorax</taxon>
    </lineage>
</organism>
<gene>
    <name evidence="3" type="ORF">WKW82_16240</name>
</gene>
<keyword evidence="4" id="KW-1185">Reference proteome</keyword>
<evidence type="ECO:0000313" key="4">
    <source>
        <dbReference type="Proteomes" id="UP001385892"/>
    </source>
</evidence>
<dbReference type="InterPro" id="IPR035897">
    <property type="entry name" value="Toll_tir_struct_dom_sf"/>
</dbReference>
<sequence length="436" mass="47963">MAKVFISYRHINAESAEPLFEGLVKRFGSTNVFFDSSAIEPGEVFPEKIRCALEAATVVLVVIGRGWGDIRDGQGKFRLSDPQDWVRTEIRLALKLGKRIIPVVLRGAAMPPREELPEDIREIALLSWHQLQNFNADIARLCNIIEPRFSVAEPAAVMALAAGTAFSERQAVRGEQQRTCRVEGYEVGSIELPPVIAEIGPMSLYYALLVLGGLVAARDRTGWRLEEMLRVAGCAAIGVALSQFVVVGATASLGPNHFWVQVLQVGLWFAGISIGTAYGFRQYSLIENFDSRRASFICATVICMALLGSFMQNAYIKIDAFKLGEVNPRTLLWAPILLGTSIVWFRFLRRGRSARWSDLAKLLIPVLAAMVAADVLVSVPTPIFSPVGGDDQSLVRACVMRFAHTRQTFGNALFFALVAGVGSWRLNSFARDDEQG</sequence>
<proteinExistence type="predicted"/>
<evidence type="ECO:0000313" key="3">
    <source>
        <dbReference type="EMBL" id="MEJ8848210.1"/>
    </source>
</evidence>
<dbReference type="Gene3D" id="3.40.50.10140">
    <property type="entry name" value="Toll/interleukin-1 receptor homology (TIR) domain"/>
    <property type="match status" value="1"/>
</dbReference>
<dbReference type="Proteomes" id="UP001385892">
    <property type="component" value="Unassembled WGS sequence"/>
</dbReference>
<feature type="transmembrane region" description="Helical" evidence="1">
    <location>
        <begin position="258"/>
        <end position="280"/>
    </location>
</feature>
<evidence type="ECO:0000259" key="2">
    <source>
        <dbReference type="Pfam" id="PF13676"/>
    </source>
</evidence>
<feature type="domain" description="TIR" evidence="2">
    <location>
        <begin position="4"/>
        <end position="141"/>
    </location>
</feature>
<keyword evidence="1" id="KW-0812">Transmembrane</keyword>
<keyword evidence="1" id="KW-0472">Membrane</keyword>
<dbReference type="Pfam" id="PF13676">
    <property type="entry name" value="TIR_2"/>
    <property type="match status" value="1"/>
</dbReference>